<protein>
    <submittedName>
        <fullName evidence="2">Uncharacterized protein</fullName>
    </submittedName>
</protein>
<reference evidence="2" key="1">
    <citation type="submission" date="2014-09" db="EMBL/GenBank/DDBJ databases">
        <authorList>
            <person name="Magalhaes I.L.F."/>
            <person name="Oliveira U."/>
            <person name="Santos F.R."/>
            <person name="Vidigal T.H.D.A."/>
            <person name="Brescovit A.D."/>
            <person name="Santos A.J."/>
        </authorList>
    </citation>
    <scope>NUCLEOTIDE SEQUENCE</scope>
    <source>
        <tissue evidence="2">Shoot tissue taken approximately 20 cm above the soil surface</tissue>
    </source>
</reference>
<evidence type="ECO:0000256" key="1">
    <source>
        <dbReference type="SAM" id="MobiDB-lite"/>
    </source>
</evidence>
<dbReference type="EMBL" id="GBRH01161821">
    <property type="protein sequence ID" value="JAE36075.1"/>
    <property type="molecule type" value="Transcribed_RNA"/>
</dbReference>
<name>A0A0A9HFZ3_ARUDO</name>
<evidence type="ECO:0000313" key="2">
    <source>
        <dbReference type="EMBL" id="JAE36075.1"/>
    </source>
</evidence>
<feature type="compositionally biased region" description="Basic residues" evidence="1">
    <location>
        <begin position="23"/>
        <end position="34"/>
    </location>
</feature>
<feature type="compositionally biased region" description="Polar residues" evidence="1">
    <location>
        <begin position="1"/>
        <end position="18"/>
    </location>
</feature>
<proteinExistence type="predicted"/>
<feature type="region of interest" description="Disordered" evidence="1">
    <location>
        <begin position="1"/>
        <end position="37"/>
    </location>
</feature>
<dbReference type="AlphaFoldDB" id="A0A0A9HFZ3"/>
<accession>A0A0A9HFZ3</accession>
<sequence>MVSNCISTQSSRTQTKSANMRAAGHKRGTTKRGTKNYISTRSTFKAVSSPKFCYQNREVTGGSICRMGPCPSCGQKGLELYMAAHSCDAVHLPGCQIPLLCCYCVDKGNNATGGRDHGEKQTAE</sequence>
<organism evidence="2">
    <name type="scientific">Arundo donax</name>
    <name type="common">Giant reed</name>
    <name type="synonym">Donax arundinaceus</name>
    <dbReference type="NCBI Taxonomy" id="35708"/>
    <lineage>
        <taxon>Eukaryota</taxon>
        <taxon>Viridiplantae</taxon>
        <taxon>Streptophyta</taxon>
        <taxon>Embryophyta</taxon>
        <taxon>Tracheophyta</taxon>
        <taxon>Spermatophyta</taxon>
        <taxon>Magnoliopsida</taxon>
        <taxon>Liliopsida</taxon>
        <taxon>Poales</taxon>
        <taxon>Poaceae</taxon>
        <taxon>PACMAD clade</taxon>
        <taxon>Arundinoideae</taxon>
        <taxon>Arundineae</taxon>
        <taxon>Arundo</taxon>
    </lineage>
</organism>
<reference evidence="2" key="2">
    <citation type="journal article" date="2015" name="Data Brief">
        <title>Shoot transcriptome of the giant reed, Arundo donax.</title>
        <authorList>
            <person name="Barrero R.A."/>
            <person name="Guerrero F.D."/>
            <person name="Moolhuijzen P."/>
            <person name="Goolsby J.A."/>
            <person name="Tidwell J."/>
            <person name="Bellgard S.E."/>
            <person name="Bellgard M.I."/>
        </authorList>
    </citation>
    <scope>NUCLEOTIDE SEQUENCE</scope>
    <source>
        <tissue evidence="2">Shoot tissue taken approximately 20 cm above the soil surface</tissue>
    </source>
</reference>